<proteinExistence type="predicted"/>
<sequence>DTSRTPGGSSGGSGAAVASGCVPFAEGTDMGGSVRIPAGLCGIVGLKPSLGRIPMDIIDTVYCNISHFGPLARTVNDTALFLDVVQGEHPSDIQSLPRCQLPSPVSSDVRGMKFALDVTLGFCAVDPGVEANLRATADALSNAGAVVEEIDLGWESKMVDMWHGTWGIFMAAAYDKLTDVPLDENRERMSEGLVRLIEMGRKIDAVTARKWEFERTRHWHKLGAVLEKHHALLCPTMAITAPPVEMRDWDFGSTNEEGLLNCMDMTGVFNYMAPCPAISVPSGFVDGLPTATQIVARRWDDGLALRIAAAVEKAMPWAHKRPDI</sequence>
<comment type="caution">
    <text evidence="2">The sequence shown here is derived from an EMBL/GenBank/DDBJ whole genome shotgun (WGS) entry which is preliminary data.</text>
</comment>
<name>X0TVE2_9ZZZZ</name>
<evidence type="ECO:0000313" key="2">
    <source>
        <dbReference type="EMBL" id="GAF80085.1"/>
    </source>
</evidence>
<feature type="domain" description="Amidase" evidence="1">
    <location>
        <begin position="1"/>
        <end position="303"/>
    </location>
</feature>
<dbReference type="Pfam" id="PF01425">
    <property type="entry name" value="Amidase"/>
    <property type="match status" value="1"/>
</dbReference>
<dbReference type="InterPro" id="IPR023631">
    <property type="entry name" value="Amidase_dom"/>
</dbReference>
<dbReference type="PROSITE" id="PS00571">
    <property type="entry name" value="AMIDASES"/>
    <property type="match status" value="1"/>
</dbReference>
<evidence type="ECO:0000259" key="1">
    <source>
        <dbReference type="Pfam" id="PF01425"/>
    </source>
</evidence>
<dbReference type="Gene3D" id="3.90.1300.10">
    <property type="entry name" value="Amidase signature (AS) domain"/>
    <property type="match status" value="1"/>
</dbReference>
<dbReference type="GO" id="GO:0003824">
    <property type="term" value="F:catalytic activity"/>
    <property type="evidence" value="ECO:0007669"/>
    <property type="project" value="InterPro"/>
</dbReference>
<dbReference type="PANTHER" id="PTHR11895:SF7">
    <property type="entry name" value="GLUTAMYL-TRNA(GLN) AMIDOTRANSFERASE SUBUNIT A, MITOCHONDRIAL"/>
    <property type="match status" value="1"/>
</dbReference>
<dbReference type="InterPro" id="IPR036928">
    <property type="entry name" value="AS_sf"/>
</dbReference>
<protein>
    <recommendedName>
        <fullName evidence="1">Amidase domain-containing protein</fullName>
    </recommendedName>
</protein>
<reference evidence="2" key="1">
    <citation type="journal article" date="2014" name="Front. Microbiol.">
        <title>High frequency of phylogenetically diverse reductive dehalogenase-homologous genes in deep subseafloor sedimentary metagenomes.</title>
        <authorList>
            <person name="Kawai M."/>
            <person name="Futagami T."/>
            <person name="Toyoda A."/>
            <person name="Takaki Y."/>
            <person name="Nishi S."/>
            <person name="Hori S."/>
            <person name="Arai W."/>
            <person name="Tsubouchi T."/>
            <person name="Morono Y."/>
            <person name="Uchiyama I."/>
            <person name="Ito T."/>
            <person name="Fujiyama A."/>
            <person name="Inagaki F."/>
            <person name="Takami H."/>
        </authorList>
    </citation>
    <scope>NUCLEOTIDE SEQUENCE</scope>
    <source>
        <strain evidence="2">Expedition CK06-06</strain>
    </source>
</reference>
<dbReference type="PANTHER" id="PTHR11895">
    <property type="entry name" value="TRANSAMIDASE"/>
    <property type="match status" value="1"/>
</dbReference>
<organism evidence="2">
    <name type="scientific">marine sediment metagenome</name>
    <dbReference type="NCBI Taxonomy" id="412755"/>
    <lineage>
        <taxon>unclassified sequences</taxon>
        <taxon>metagenomes</taxon>
        <taxon>ecological metagenomes</taxon>
    </lineage>
</organism>
<feature type="non-terminal residue" evidence="2">
    <location>
        <position position="1"/>
    </location>
</feature>
<accession>X0TVE2</accession>
<dbReference type="SUPFAM" id="SSF75304">
    <property type="entry name" value="Amidase signature (AS) enzymes"/>
    <property type="match status" value="1"/>
</dbReference>
<dbReference type="InterPro" id="IPR020556">
    <property type="entry name" value="Amidase_CS"/>
</dbReference>
<dbReference type="InterPro" id="IPR000120">
    <property type="entry name" value="Amidase"/>
</dbReference>
<dbReference type="AlphaFoldDB" id="X0TVE2"/>
<gene>
    <name evidence="2" type="ORF">S01H1_11530</name>
</gene>
<dbReference type="EMBL" id="BARS01005880">
    <property type="protein sequence ID" value="GAF80085.1"/>
    <property type="molecule type" value="Genomic_DNA"/>
</dbReference>